<gene>
    <name evidence="1" type="ORF">C4B59_13290</name>
</gene>
<dbReference type="EMBL" id="PQXF01000036">
    <property type="protein sequence ID" value="PXF58448.1"/>
    <property type="molecule type" value="Genomic_DNA"/>
</dbReference>
<dbReference type="Proteomes" id="UP000248329">
    <property type="component" value="Unassembled WGS sequence"/>
</dbReference>
<reference evidence="1" key="1">
    <citation type="submission" date="2018-01" db="EMBL/GenBank/DDBJ databases">
        <authorList>
            <person name="Krukenberg V."/>
        </authorList>
    </citation>
    <scope>NUCLEOTIDE SEQUENCE</scope>
    <source>
        <strain evidence="1">E20ANME2</strain>
    </source>
</reference>
<sequence>MNAKSVVRSYWDGRSQTYSIDIYKSRSEAERLWKTLLKSTIRTNKNLRILDVGTGTGFLALLLAEMGHNVTGIDISKCMLEKSRQNADAMRLSIDFMHGDAEKLPFEDEMFDIVVNRNLLWTLPDPMAAACEWSRVVKSGGKLVLIDGKWNDSSTKMHLRRLLGRLVAFITERQNPMAFTSYYSKIKDQLPFFSGSDPDDVANLFSEVGLTNVSVNRLEQLREFENKNRSISYNIANNPSLFMALGEK</sequence>
<comment type="caution">
    <text evidence="1">The sequence shown here is derived from an EMBL/GenBank/DDBJ whole genome shotgun (WGS) entry which is preliminary data.</text>
</comment>
<proteinExistence type="predicted"/>
<evidence type="ECO:0000313" key="2">
    <source>
        <dbReference type="Proteomes" id="UP000248329"/>
    </source>
</evidence>
<accession>A0AC61L037</accession>
<organism evidence="1 2">
    <name type="scientific">Candidatus Methanogaster sp</name>
    <dbReference type="NCBI Taxonomy" id="3386292"/>
    <lineage>
        <taxon>Archaea</taxon>
        <taxon>Methanobacteriati</taxon>
        <taxon>Methanobacteriota</taxon>
        <taxon>Stenosarchaea group</taxon>
        <taxon>Methanomicrobia</taxon>
        <taxon>Methanosarcinales</taxon>
        <taxon>ANME-2 cluster</taxon>
        <taxon>Candidatus Methanogasteraceae</taxon>
        <taxon>Candidatus Methanogaster</taxon>
    </lineage>
</organism>
<evidence type="ECO:0000313" key="1">
    <source>
        <dbReference type="EMBL" id="PXF58448.1"/>
    </source>
</evidence>
<protein>
    <submittedName>
        <fullName evidence="1">Uncharacterized protein</fullName>
    </submittedName>
</protein>
<name>A0AC61L037_9EURY</name>